<feature type="region of interest" description="Disordered" evidence="2">
    <location>
        <begin position="47"/>
        <end position="74"/>
    </location>
</feature>
<evidence type="ECO:0000313" key="3">
    <source>
        <dbReference type="EMBL" id="GFD15509.1"/>
    </source>
</evidence>
<keyword evidence="1" id="KW-0175">Coiled coil</keyword>
<feature type="non-terminal residue" evidence="3">
    <location>
        <position position="1"/>
    </location>
</feature>
<evidence type="ECO:0000256" key="2">
    <source>
        <dbReference type="SAM" id="MobiDB-lite"/>
    </source>
</evidence>
<name>A0A699U2H2_TANCI</name>
<feature type="compositionally biased region" description="Polar residues" evidence="2">
    <location>
        <begin position="47"/>
        <end position="58"/>
    </location>
</feature>
<gene>
    <name evidence="3" type="ORF">Tci_887478</name>
</gene>
<organism evidence="3">
    <name type="scientific">Tanacetum cinerariifolium</name>
    <name type="common">Dalmatian daisy</name>
    <name type="synonym">Chrysanthemum cinerariifolium</name>
    <dbReference type="NCBI Taxonomy" id="118510"/>
    <lineage>
        <taxon>Eukaryota</taxon>
        <taxon>Viridiplantae</taxon>
        <taxon>Streptophyta</taxon>
        <taxon>Embryophyta</taxon>
        <taxon>Tracheophyta</taxon>
        <taxon>Spermatophyta</taxon>
        <taxon>Magnoliopsida</taxon>
        <taxon>eudicotyledons</taxon>
        <taxon>Gunneridae</taxon>
        <taxon>Pentapetalae</taxon>
        <taxon>asterids</taxon>
        <taxon>campanulids</taxon>
        <taxon>Asterales</taxon>
        <taxon>Asteraceae</taxon>
        <taxon>Asteroideae</taxon>
        <taxon>Anthemideae</taxon>
        <taxon>Anthemidinae</taxon>
        <taxon>Tanacetum</taxon>
    </lineage>
</organism>
<sequence>LEYYDKGKKECIESLRKELESLKQEKEMVDGKLAGLLIASKDLDNLIESQRPSPTVESTSRDDQNRNSSASENG</sequence>
<feature type="coiled-coil region" evidence="1">
    <location>
        <begin position="5"/>
        <end position="32"/>
    </location>
</feature>
<accession>A0A699U2H2</accession>
<protein>
    <submittedName>
        <fullName evidence="3">Uncharacterized protein</fullName>
    </submittedName>
</protein>
<comment type="caution">
    <text evidence="3">The sequence shown here is derived from an EMBL/GenBank/DDBJ whole genome shotgun (WGS) entry which is preliminary data.</text>
</comment>
<proteinExistence type="predicted"/>
<reference evidence="3" key="1">
    <citation type="journal article" date="2019" name="Sci. Rep.">
        <title>Draft genome of Tanacetum cinerariifolium, the natural source of mosquito coil.</title>
        <authorList>
            <person name="Yamashiro T."/>
            <person name="Shiraishi A."/>
            <person name="Satake H."/>
            <person name="Nakayama K."/>
        </authorList>
    </citation>
    <scope>NUCLEOTIDE SEQUENCE</scope>
</reference>
<dbReference type="AlphaFoldDB" id="A0A699U2H2"/>
<evidence type="ECO:0000256" key="1">
    <source>
        <dbReference type="SAM" id="Coils"/>
    </source>
</evidence>
<dbReference type="EMBL" id="BKCJ011286982">
    <property type="protein sequence ID" value="GFD15509.1"/>
    <property type="molecule type" value="Genomic_DNA"/>
</dbReference>